<sequence>MSSGRPNVHQQGNIQLNQLKIWLSVALFMLAIAARETVFADQPNVLWILTDDHRYDSIRAFNKMLHGREMSGLGYVESPHTDRLAKMGTTFINAYCQAQGCAPSRASMHYGRYPFRSGIYEFEYHNNNAEHCRPTLPESMAELGYQTTHFGKLGVRVKTIMGDGKWAAQHPIYQQSFYFKDLAKDGLCAWGKGWTTQINDVKFEKPFQNLEFFVTPEGEFEYCSLELEKLMPQFAGTAARTMEKYDLLRHYNPQKGKHIDSGMILAGVSSREAGKTRDGYYASIFVDFLRNKNRKFKVGSRDYVGVDTSKPLYCHIGFDFPHTPVLPPADFRERFQQHTYKVPSLDDKEMETMPKQLKQQVRHGYSDHFTDAEKQAMVQDYYAFCAYGDTLVGQAADAFIQYSESQQQAWTIVYVCGDHGWKLNDHGSVSKFTPWDVDSHNPIIVVSSDKQAFPANKVVTDFTEFVDIAPTILAAGGARLDDRQYEYLDGTDMAEMVSGRVPARDYVIGESHAVIGPRAFIRTKNYVFSMQTRPDKNRGKNMEWALNASYEELDPALYHMPSDPGELKNLAFSPEHQQVATVMKDKLMKIVLGDNRVEVDWGDNKALGTTVYRSNFAPGAHDRQLVLPR</sequence>
<name>A0ABX5XJH9_9BACT</name>
<dbReference type="CDD" id="cd16153">
    <property type="entry name" value="sulfatase_like"/>
    <property type="match status" value="1"/>
</dbReference>
<dbReference type="InterPro" id="IPR000917">
    <property type="entry name" value="Sulfatase_N"/>
</dbReference>
<dbReference type="PANTHER" id="PTHR45953:SF1">
    <property type="entry name" value="IDURONATE 2-SULFATASE"/>
    <property type="match status" value="1"/>
</dbReference>
<dbReference type="EC" id="3.1.6.1" evidence="4"/>
<dbReference type="GO" id="GO:0004065">
    <property type="term" value="F:arylsulfatase activity"/>
    <property type="evidence" value="ECO:0007669"/>
    <property type="project" value="UniProtKB-EC"/>
</dbReference>
<protein>
    <submittedName>
        <fullName evidence="4">Arylsulfatase</fullName>
        <ecNumber evidence="4">3.1.6.1</ecNumber>
    </submittedName>
</protein>
<evidence type="ECO:0000313" key="5">
    <source>
        <dbReference type="Proteomes" id="UP000318081"/>
    </source>
</evidence>
<gene>
    <name evidence="4" type="ORF">TBK1r_10530</name>
</gene>
<dbReference type="EMBL" id="CP036432">
    <property type="protein sequence ID" value="QDV82128.1"/>
    <property type="molecule type" value="Genomic_DNA"/>
</dbReference>
<accession>A0ABX5XJH9</accession>
<keyword evidence="2 4" id="KW-0378">Hydrolase</keyword>
<reference evidence="4 5" key="1">
    <citation type="submission" date="2019-02" db="EMBL/GenBank/DDBJ databases">
        <title>Deep-cultivation of Planctomycetes and their phenomic and genomic characterization uncovers novel biology.</title>
        <authorList>
            <person name="Wiegand S."/>
            <person name="Jogler M."/>
            <person name="Boedeker C."/>
            <person name="Pinto D."/>
            <person name="Vollmers J."/>
            <person name="Rivas-Marin E."/>
            <person name="Kohn T."/>
            <person name="Peeters S.H."/>
            <person name="Heuer A."/>
            <person name="Rast P."/>
            <person name="Oberbeckmann S."/>
            <person name="Bunk B."/>
            <person name="Jeske O."/>
            <person name="Meyerdierks A."/>
            <person name="Storesund J.E."/>
            <person name="Kallscheuer N."/>
            <person name="Luecker S."/>
            <person name="Lage O.M."/>
            <person name="Pohl T."/>
            <person name="Merkel B.J."/>
            <person name="Hornburger P."/>
            <person name="Mueller R.-W."/>
            <person name="Bruemmer F."/>
            <person name="Labrenz M."/>
            <person name="Spormann A.M."/>
            <person name="Op den Camp H."/>
            <person name="Overmann J."/>
            <person name="Amann R."/>
            <person name="Jetten M.S.M."/>
            <person name="Mascher T."/>
            <person name="Medema M.H."/>
            <person name="Devos D.P."/>
            <person name="Kaster A.-K."/>
            <person name="Ovreas L."/>
            <person name="Rohde M."/>
            <person name="Galperin M.Y."/>
            <person name="Jogler C."/>
        </authorList>
    </citation>
    <scope>NUCLEOTIDE SEQUENCE [LARGE SCALE GENOMIC DNA]</scope>
    <source>
        <strain evidence="4 5">TBK1r</strain>
    </source>
</reference>
<dbReference type="Proteomes" id="UP000318081">
    <property type="component" value="Chromosome"/>
</dbReference>
<dbReference type="PANTHER" id="PTHR45953">
    <property type="entry name" value="IDURONATE 2-SULFATASE"/>
    <property type="match status" value="1"/>
</dbReference>
<evidence type="ECO:0000259" key="3">
    <source>
        <dbReference type="Pfam" id="PF00884"/>
    </source>
</evidence>
<evidence type="ECO:0000313" key="4">
    <source>
        <dbReference type="EMBL" id="QDV82128.1"/>
    </source>
</evidence>
<organism evidence="4 5">
    <name type="scientific">Stieleria magnilauensis</name>
    <dbReference type="NCBI Taxonomy" id="2527963"/>
    <lineage>
        <taxon>Bacteria</taxon>
        <taxon>Pseudomonadati</taxon>
        <taxon>Planctomycetota</taxon>
        <taxon>Planctomycetia</taxon>
        <taxon>Pirellulales</taxon>
        <taxon>Pirellulaceae</taxon>
        <taxon>Stieleria</taxon>
    </lineage>
</organism>
<feature type="domain" description="Sulfatase N-terminal" evidence="3">
    <location>
        <begin position="301"/>
        <end position="477"/>
    </location>
</feature>
<dbReference type="InterPro" id="IPR017850">
    <property type="entry name" value="Alkaline_phosphatase_core_sf"/>
</dbReference>
<proteinExistence type="predicted"/>
<dbReference type="Gene3D" id="3.40.720.10">
    <property type="entry name" value="Alkaline Phosphatase, subunit A"/>
    <property type="match status" value="1"/>
</dbReference>
<feature type="domain" description="Sulfatase N-terminal" evidence="3">
    <location>
        <begin position="43"/>
        <end position="153"/>
    </location>
</feature>
<dbReference type="SUPFAM" id="SSF53649">
    <property type="entry name" value="Alkaline phosphatase-like"/>
    <property type="match status" value="1"/>
</dbReference>
<keyword evidence="5" id="KW-1185">Reference proteome</keyword>
<dbReference type="Pfam" id="PF00884">
    <property type="entry name" value="Sulfatase"/>
    <property type="match status" value="2"/>
</dbReference>
<evidence type="ECO:0000256" key="1">
    <source>
        <dbReference type="ARBA" id="ARBA00022723"/>
    </source>
</evidence>
<evidence type="ECO:0000256" key="2">
    <source>
        <dbReference type="ARBA" id="ARBA00022801"/>
    </source>
</evidence>
<keyword evidence="1" id="KW-0479">Metal-binding</keyword>